<dbReference type="EC" id="2.7.13.3" evidence="3"/>
<accession>Q1JX71</accession>
<dbReference type="PROSITE" id="PS50113">
    <property type="entry name" value="PAC"/>
    <property type="match status" value="1"/>
</dbReference>
<evidence type="ECO:0000256" key="5">
    <source>
        <dbReference type="ARBA" id="ARBA00022679"/>
    </source>
</evidence>
<comment type="catalytic activity">
    <reaction evidence="1">
        <text>ATP + protein L-histidine = ADP + protein N-phospho-L-histidine.</text>
        <dbReference type="EC" id="2.7.13.3"/>
    </reaction>
</comment>
<keyword evidence="5" id="KW-0808">Transferase</keyword>
<protein>
    <recommendedName>
        <fullName evidence="3">histidine kinase</fullName>
        <ecNumber evidence="3">2.7.13.3</ecNumber>
    </recommendedName>
</protein>
<gene>
    <name evidence="13" type="ORF">Dace_0930</name>
</gene>
<dbReference type="SUPFAM" id="SSF55874">
    <property type="entry name" value="ATPase domain of HSP90 chaperone/DNA topoisomerase II/histidine kinase"/>
    <property type="match status" value="1"/>
</dbReference>
<dbReference type="InterPro" id="IPR003661">
    <property type="entry name" value="HisK_dim/P_dom"/>
</dbReference>
<evidence type="ECO:0000259" key="9">
    <source>
        <dbReference type="PROSITE" id="PS50109"/>
    </source>
</evidence>
<dbReference type="Gene3D" id="3.30.450.20">
    <property type="entry name" value="PAS domain"/>
    <property type="match status" value="1"/>
</dbReference>
<dbReference type="SUPFAM" id="SSF158472">
    <property type="entry name" value="HAMP domain-like"/>
    <property type="match status" value="1"/>
</dbReference>
<evidence type="ECO:0000259" key="10">
    <source>
        <dbReference type="PROSITE" id="PS50112"/>
    </source>
</evidence>
<dbReference type="InterPro" id="IPR035965">
    <property type="entry name" value="PAS-like_dom_sf"/>
</dbReference>
<dbReference type="NCBIfam" id="TIGR00229">
    <property type="entry name" value="sensory_box"/>
    <property type="match status" value="1"/>
</dbReference>
<dbReference type="PANTHER" id="PTHR43065">
    <property type="entry name" value="SENSOR HISTIDINE KINASE"/>
    <property type="match status" value="1"/>
</dbReference>
<feature type="coiled-coil region" evidence="7">
    <location>
        <begin position="394"/>
        <end position="442"/>
    </location>
</feature>
<dbReference type="Proteomes" id="UP000005695">
    <property type="component" value="Unassembled WGS sequence"/>
</dbReference>
<dbReference type="Pfam" id="PF02518">
    <property type="entry name" value="HATPase_c"/>
    <property type="match status" value="1"/>
</dbReference>
<evidence type="ECO:0000256" key="1">
    <source>
        <dbReference type="ARBA" id="ARBA00000085"/>
    </source>
</evidence>
<dbReference type="InterPro" id="IPR004358">
    <property type="entry name" value="Sig_transdc_His_kin-like_C"/>
</dbReference>
<comment type="caution">
    <text evidence="13">The sequence shown here is derived from an EMBL/GenBank/DDBJ whole genome shotgun (WGS) entry which is preliminary data.</text>
</comment>
<dbReference type="InterPro" id="IPR003594">
    <property type="entry name" value="HATPase_dom"/>
</dbReference>
<dbReference type="InterPro" id="IPR000700">
    <property type="entry name" value="PAS-assoc_C"/>
</dbReference>
<evidence type="ECO:0000313" key="14">
    <source>
        <dbReference type="Proteomes" id="UP000005695"/>
    </source>
</evidence>
<evidence type="ECO:0000313" key="13">
    <source>
        <dbReference type="EMBL" id="EAT14921.1"/>
    </source>
</evidence>
<feature type="domain" description="HAMP" evidence="12">
    <location>
        <begin position="229"/>
        <end position="281"/>
    </location>
</feature>
<dbReference type="AlphaFoldDB" id="Q1JX71"/>
<dbReference type="GO" id="GO:0016020">
    <property type="term" value="C:membrane"/>
    <property type="evidence" value="ECO:0007669"/>
    <property type="project" value="UniProtKB-SubCell"/>
</dbReference>
<dbReference type="Pfam" id="PF00672">
    <property type="entry name" value="HAMP"/>
    <property type="match status" value="1"/>
</dbReference>
<dbReference type="CDD" id="cd00082">
    <property type="entry name" value="HisKA"/>
    <property type="match status" value="1"/>
</dbReference>
<keyword evidence="8" id="KW-0472">Membrane</keyword>
<feature type="domain" description="PAS" evidence="10">
    <location>
        <begin position="282"/>
        <end position="336"/>
    </location>
</feature>
<evidence type="ECO:0000256" key="7">
    <source>
        <dbReference type="SAM" id="Coils"/>
    </source>
</evidence>
<dbReference type="GO" id="GO:0000155">
    <property type="term" value="F:phosphorelay sensor kinase activity"/>
    <property type="evidence" value="ECO:0007669"/>
    <property type="project" value="InterPro"/>
</dbReference>
<feature type="transmembrane region" description="Helical" evidence="8">
    <location>
        <begin position="209"/>
        <end position="228"/>
    </location>
</feature>
<dbReference type="Gene3D" id="3.30.565.10">
    <property type="entry name" value="Histidine kinase-like ATPase, C-terminal domain"/>
    <property type="match status" value="1"/>
</dbReference>
<proteinExistence type="predicted"/>
<dbReference type="PROSITE" id="PS50109">
    <property type="entry name" value="HIS_KIN"/>
    <property type="match status" value="1"/>
</dbReference>
<dbReference type="InterPro" id="IPR000014">
    <property type="entry name" value="PAS"/>
</dbReference>
<dbReference type="CDD" id="cd06225">
    <property type="entry name" value="HAMP"/>
    <property type="match status" value="1"/>
</dbReference>
<dbReference type="SMART" id="SM00091">
    <property type="entry name" value="PAS"/>
    <property type="match status" value="1"/>
</dbReference>
<keyword evidence="4" id="KW-0597">Phosphoprotein</keyword>
<dbReference type="Pfam" id="PF13426">
    <property type="entry name" value="PAS_9"/>
    <property type="match status" value="1"/>
</dbReference>
<dbReference type="SMART" id="SM00304">
    <property type="entry name" value="HAMP"/>
    <property type="match status" value="1"/>
</dbReference>
<evidence type="ECO:0000256" key="2">
    <source>
        <dbReference type="ARBA" id="ARBA00004370"/>
    </source>
</evidence>
<comment type="subcellular location">
    <subcellularLocation>
        <location evidence="2">Membrane</location>
    </subcellularLocation>
</comment>
<keyword evidence="8" id="KW-0812">Transmembrane</keyword>
<dbReference type="PROSITE" id="PS50885">
    <property type="entry name" value="HAMP"/>
    <property type="match status" value="1"/>
</dbReference>
<dbReference type="Gene3D" id="1.10.287.130">
    <property type="match status" value="1"/>
</dbReference>
<dbReference type="InterPro" id="IPR003660">
    <property type="entry name" value="HAMP_dom"/>
</dbReference>
<feature type="domain" description="Histidine kinase" evidence="9">
    <location>
        <begin position="465"/>
        <end position="708"/>
    </location>
</feature>
<evidence type="ECO:0000256" key="3">
    <source>
        <dbReference type="ARBA" id="ARBA00012438"/>
    </source>
</evidence>
<keyword evidence="14" id="KW-1185">Reference proteome</keyword>
<dbReference type="SMART" id="SM00387">
    <property type="entry name" value="HATPase_c"/>
    <property type="match status" value="1"/>
</dbReference>
<dbReference type="Gene3D" id="6.10.340.10">
    <property type="match status" value="1"/>
</dbReference>
<evidence type="ECO:0000256" key="6">
    <source>
        <dbReference type="ARBA" id="ARBA00022777"/>
    </source>
</evidence>
<dbReference type="SUPFAM" id="SSF55785">
    <property type="entry name" value="PYP-like sensor domain (PAS domain)"/>
    <property type="match status" value="1"/>
</dbReference>
<dbReference type="SMART" id="SM00086">
    <property type="entry name" value="PAC"/>
    <property type="match status" value="1"/>
</dbReference>
<dbReference type="SMART" id="SM00388">
    <property type="entry name" value="HisKA"/>
    <property type="match status" value="1"/>
</dbReference>
<dbReference type="InterPro" id="IPR036890">
    <property type="entry name" value="HATPase_C_sf"/>
</dbReference>
<sequence length="708" mass="80422">MIVFGVYFVRERTRAVESLLLTKARNLVLVGATTMEKLLSEAVKNGELTHDQLFDTDYQQITEGPLAYTDPPKFHTRYDRYFDEHFQEILDRFAMEDPSVVFAILADRNGYVPTHNQRYSQPLNGEEIHDRDNNRTKRIFDDPVGLKAVRFLGSDQQPVLRQIYERDTGEVMWDLSAPVMVDGQHWGAFRLGLLLAETEQSIIRMRETIFVSTLLMLLVSSLTIVLVVRRILQPLVSMTQSVEHLADGKIYQGFQMDSNDEIGKLIKAFNKMSSQLQQTTVSRDYYDCIVESMREAMMIISSEGLIKSANQSTCALLGYSCEELVDQPVEVILPSNWQKGAFNINDFSKPTLLMDKNDRGCFFLIAKSGKKIAVSLSSSPMLDDDGGVLSLIWVAQDITQRREMERRLQQAFEESWAMAENLEEQNLVLSKSQQKLEEAYAELKASQLIILQQEKMASVGLLAAGMAHEVNNPIGFINSNLNSLKKYLEKMLSFIEAQEKALNEFPDSEGKQEVAVLRKKLKLDFLLEDCRELIDESLNGAERVRNLVQNLKTFSRADQAEEAKVDLNDCLESTISIIWNELKYKVTLNRDYGELPLTLCYAQKMNQVFMNILVNAAHSIDKKGEITIKTRHEDDHIRIWITDTGCGIPEENLKKIFEPFYTTKEVGTGTGLGMSIAYEIIEQHQGKIYVTSEVGGGTTFMIDLPVAE</sequence>
<dbReference type="CDD" id="cd00130">
    <property type="entry name" value="PAS"/>
    <property type="match status" value="1"/>
</dbReference>
<evidence type="ECO:0000259" key="12">
    <source>
        <dbReference type="PROSITE" id="PS50885"/>
    </source>
</evidence>
<dbReference type="PROSITE" id="PS50112">
    <property type="entry name" value="PAS"/>
    <property type="match status" value="1"/>
</dbReference>
<keyword evidence="7" id="KW-0175">Coiled coil</keyword>
<dbReference type="SUPFAM" id="SSF47384">
    <property type="entry name" value="Homodimeric domain of signal transducing histidine kinase"/>
    <property type="match status" value="1"/>
</dbReference>
<reference evidence="13" key="1">
    <citation type="submission" date="2006-05" db="EMBL/GenBank/DDBJ databases">
        <title>Annotation of the draft genome assembly of Desulfuromonas acetoxidans DSM 684.</title>
        <authorList>
            <consortium name="US DOE Joint Genome Institute (JGI-ORNL)"/>
            <person name="Larimer F."/>
            <person name="Land M."/>
            <person name="Hauser L."/>
        </authorList>
    </citation>
    <scope>NUCLEOTIDE SEQUENCE [LARGE SCALE GENOMIC DNA]</scope>
    <source>
        <strain evidence="13">DSM 684</strain>
    </source>
</reference>
<dbReference type="InterPro" id="IPR005467">
    <property type="entry name" value="His_kinase_dom"/>
</dbReference>
<dbReference type="InterPro" id="IPR036097">
    <property type="entry name" value="HisK_dim/P_sf"/>
</dbReference>
<name>Q1JX71_DESA6</name>
<evidence type="ECO:0000259" key="11">
    <source>
        <dbReference type="PROSITE" id="PS50113"/>
    </source>
</evidence>
<feature type="domain" description="PAC" evidence="11">
    <location>
        <begin position="358"/>
        <end position="410"/>
    </location>
</feature>
<evidence type="ECO:0000256" key="8">
    <source>
        <dbReference type="SAM" id="Phobius"/>
    </source>
</evidence>
<dbReference type="PRINTS" id="PR00344">
    <property type="entry name" value="BCTRLSENSOR"/>
</dbReference>
<keyword evidence="6 13" id="KW-0418">Kinase</keyword>
<organism evidence="13 14">
    <name type="scientific">Desulfuromonas acetoxidans (strain DSM 684 / 11070)</name>
    <dbReference type="NCBI Taxonomy" id="281689"/>
    <lineage>
        <taxon>Bacteria</taxon>
        <taxon>Pseudomonadati</taxon>
        <taxon>Thermodesulfobacteriota</taxon>
        <taxon>Desulfuromonadia</taxon>
        <taxon>Desulfuromonadales</taxon>
        <taxon>Desulfuromonadaceae</taxon>
        <taxon>Desulfuromonas</taxon>
    </lineage>
</organism>
<dbReference type="EMBL" id="AAEW02000016">
    <property type="protein sequence ID" value="EAT14921.1"/>
    <property type="molecule type" value="Genomic_DNA"/>
</dbReference>
<keyword evidence="8" id="KW-1133">Transmembrane helix</keyword>
<reference evidence="13" key="2">
    <citation type="submission" date="2006-05" db="EMBL/GenBank/DDBJ databases">
        <title>Sequencing of the draft genome and assembly of Desulfuromonas acetoxidans DSM 684.</title>
        <authorList>
            <consortium name="US DOE Joint Genome Institute (JGI-PGF)"/>
            <person name="Copeland A."/>
            <person name="Lucas S."/>
            <person name="Lapidus A."/>
            <person name="Barry K."/>
            <person name="Detter J.C."/>
            <person name="Glavina del Rio T."/>
            <person name="Hammon N."/>
            <person name="Israni S."/>
            <person name="Dalin E."/>
            <person name="Tice H."/>
            <person name="Bruce D."/>
            <person name="Pitluck S."/>
            <person name="Richardson P."/>
        </authorList>
    </citation>
    <scope>NUCLEOTIDE SEQUENCE [LARGE SCALE GENOMIC DNA]</scope>
    <source>
        <strain evidence="13">DSM 684</strain>
    </source>
</reference>
<evidence type="ECO:0000256" key="4">
    <source>
        <dbReference type="ARBA" id="ARBA00022553"/>
    </source>
</evidence>
<dbReference type="PANTHER" id="PTHR43065:SF50">
    <property type="entry name" value="HISTIDINE KINASE"/>
    <property type="match status" value="1"/>
</dbReference>
<dbReference type="InterPro" id="IPR001610">
    <property type="entry name" value="PAC"/>
</dbReference>